<evidence type="ECO:0000313" key="1">
    <source>
        <dbReference type="EMBL" id="UYV71042.1"/>
    </source>
</evidence>
<sequence>MDELLSMYVKVGEILFRNRVTPQQLIRTGVNERSQAFETAPRAFHLEQEPQRVFTATQASSLPVRLCFK</sequence>
<reference evidence="1 2" key="1">
    <citation type="submission" date="2022-01" db="EMBL/GenBank/DDBJ databases">
        <title>A chromosomal length assembly of Cordylochernes scorpioides.</title>
        <authorList>
            <person name="Zeh D."/>
            <person name="Zeh J."/>
        </authorList>
    </citation>
    <scope>NUCLEOTIDE SEQUENCE [LARGE SCALE GENOMIC DNA]</scope>
    <source>
        <strain evidence="1">IN4F17</strain>
        <tissue evidence="1">Whole Body</tissue>
    </source>
</reference>
<evidence type="ECO:0000313" key="2">
    <source>
        <dbReference type="Proteomes" id="UP001235939"/>
    </source>
</evidence>
<protein>
    <submittedName>
        <fullName evidence="1">Uncharacterized protein</fullName>
    </submittedName>
</protein>
<proteinExistence type="predicted"/>
<dbReference type="EMBL" id="CP092870">
    <property type="protein sequence ID" value="UYV71042.1"/>
    <property type="molecule type" value="Genomic_DNA"/>
</dbReference>
<organism evidence="1 2">
    <name type="scientific">Cordylochernes scorpioides</name>
    <dbReference type="NCBI Taxonomy" id="51811"/>
    <lineage>
        <taxon>Eukaryota</taxon>
        <taxon>Metazoa</taxon>
        <taxon>Ecdysozoa</taxon>
        <taxon>Arthropoda</taxon>
        <taxon>Chelicerata</taxon>
        <taxon>Arachnida</taxon>
        <taxon>Pseudoscorpiones</taxon>
        <taxon>Cheliferoidea</taxon>
        <taxon>Chernetidae</taxon>
        <taxon>Cordylochernes</taxon>
    </lineage>
</organism>
<accession>A0ABY6KT41</accession>
<dbReference type="Proteomes" id="UP001235939">
    <property type="component" value="Chromosome 08"/>
</dbReference>
<name>A0ABY6KT41_9ARAC</name>
<keyword evidence="2" id="KW-1185">Reference proteome</keyword>
<gene>
    <name evidence="1" type="ORF">LAZ67_8001513</name>
</gene>